<dbReference type="Gene3D" id="3.10.560.10">
    <property type="entry name" value="Outer membrane lipoprotein wza domain like"/>
    <property type="match status" value="1"/>
</dbReference>
<feature type="transmembrane region" description="Helical" evidence="1">
    <location>
        <begin position="12"/>
        <end position="30"/>
    </location>
</feature>
<feature type="domain" description="Helix-hairpin-helix DNA-binding motif class 1" evidence="2">
    <location>
        <begin position="150"/>
        <end position="169"/>
    </location>
</feature>
<dbReference type="InterPro" id="IPR051675">
    <property type="entry name" value="Endo/Exo/Phosphatase_dom_1"/>
</dbReference>
<proteinExistence type="predicted"/>
<accession>A0A6I4VZK7</accession>
<dbReference type="SUPFAM" id="SSF47781">
    <property type="entry name" value="RuvA domain 2-like"/>
    <property type="match status" value="1"/>
</dbReference>
<comment type="caution">
    <text evidence="3">The sequence shown here is derived from an EMBL/GenBank/DDBJ whole genome shotgun (WGS) entry which is preliminary data.</text>
</comment>
<keyword evidence="1" id="KW-0472">Membrane</keyword>
<dbReference type="GO" id="GO:0006281">
    <property type="term" value="P:DNA repair"/>
    <property type="evidence" value="ECO:0007669"/>
    <property type="project" value="InterPro"/>
</dbReference>
<name>A0A6I4VZK7_9BACL</name>
<dbReference type="InterPro" id="IPR010994">
    <property type="entry name" value="RuvA_2-like"/>
</dbReference>
<organism evidence="3 4">
    <name type="scientific">Shimazuella alba</name>
    <dbReference type="NCBI Taxonomy" id="2690964"/>
    <lineage>
        <taxon>Bacteria</taxon>
        <taxon>Bacillati</taxon>
        <taxon>Bacillota</taxon>
        <taxon>Bacilli</taxon>
        <taxon>Bacillales</taxon>
        <taxon>Thermoactinomycetaceae</taxon>
        <taxon>Shimazuella</taxon>
    </lineage>
</organism>
<dbReference type="GO" id="GO:0003677">
    <property type="term" value="F:DNA binding"/>
    <property type="evidence" value="ECO:0007669"/>
    <property type="project" value="InterPro"/>
</dbReference>
<dbReference type="InterPro" id="IPR004509">
    <property type="entry name" value="Competence_ComEA_HhH"/>
</dbReference>
<evidence type="ECO:0000313" key="3">
    <source>
        <dbReference type="EMBL" id="MXQ53552.1"/>
    </source>
</evidence>
<dbReference type="Proteomes" id="UP000430692">
    <property type="component" value="Unassembled WGS sequence"/>
</dbReference>
<evidence type="ECO:0000313" key="4">
    <source>
        <dbReference type="Proteomes" id="UP000430692"/>
    </source>
</evidence>
<dbReference type="InterPro" id="IPR003583">
    <property type="entry name" value="Hlx-hairpin-Hlx_DNA-bd_motif"/>
</dbReference>
<keyword evidence="1" id="KW-0812">Transmembrane</keyword>
<dbReference type="AlphaFoldDB" id="A0A6I4VZK7"/>
<dbReference type="GO" id="GO:0015627">
    <property type="term" value="C:type II protein secretion system complex"/>
    <property type="evidence" value="ECO:0007669"/>
    <property type="project" value="TreeGrafter"/>
</dbReference>
<dbReference type="PANTHER" id="PTHR21180:SF32">
    <property type="entry name" value="ENDONUCLEASE_EXONUCLEASE_PHOSPHATASE FAMILY DOMAIN-CONTAINING PROTEIN 1"/>
    <property type="match status" value="1"/>
</dbReference>
<keyword evidence="1" id="KW-1133">Transmembrane helix</keyword>
<dbReference type="Gene3D" id="1.10.150.310">
    <property type="entry name" value="Tex RuvX-like domain-like"/>
    <property type="match status" value="1"/>
</dbReference>
<dbReference type="InterPro" id="IPR019554">
    <property type="entry name" value="Soluble_ligand-bd"/>
</dbReference>
<feature type="domain" description="Helix-hairpin-helix DNA-binding motif class 1" evidence="2">
    <location>
        <begin position="180"/>
        <end position="199"/>
    </location>
</feature>
<protein>
    <submittedName>
        <fullName evidence="3">Competence protein ComEA</fullName>
    </submittedName>
</protein>
<reference evidence="3 4" key="1">
    <citation type="submission" date="2019-12" db="EMBL/GenBank/DDBJ databases">
        <title>Whole-genome analyses of novel actinobacteria.</title>
        <authorList>
            <person name="Sahin N."/>
            <person name="Saygin H."/>
        </authorList>
    </citation>
    <scope>NUCLEOTIDE SEQUENCE [LARGE SCALE GENOMIC DNA]</scope>
    <source>
        <strain evidence="3 4">KC615</strain>
    </source>
</reference>
<evidence type="ECO:0000256" key="1">
    <source>
        <dbReference type="SAM" id="Phobius"/>
    </source>
</evidence>
<dbReference type="NCBIfam" id="TIGR00426">
    <property type="entry name" value="competence protein ComEA helix-hairpin-helix repeat region"/>
    <property type="match status" value="1"/>
</dbReference>
<dbReference type="EMBL" id="WUUL01000004">
    <property type="protein sequence ID" value="MXQ53552.1"/>
    <property type="molecule type" value="Genomic_DNA"/>
</dbReference>
<dbReference type="GO" id="GO:0015628">
    <property type="term" value="P:protein secretion by the type II secretion system"/>
    <property type="evidence" value="ECO:0007669"/>
    <property type="project" value="TreeGrafter"/>
</dbReference>
<dbReference type="Pfam" id="PF10531">
    <property type="entry name" value="SLBB"/>
    <property type="match status" value="1"/>
</dbReference>
<evidence type="ECO:0000259" key="2">
    <source>
        <dbReference type="SMART" id="SM00278"/>
    </source>
</evidence>
<dbReference type="PANTHER" id="PTHR21180">
    <property type="entry name" value="ENDONUCLEASE/EXONUCLEASE/PHOSPHATASE FAMILY DOMAIN-CONTAINING PROTEIN 1"/>
    <property type="match status" value="1"/>
</dbReference>
<gene>
    <name evidence="3" type="ORF">GSM42_07380</name>
</gene>
<dbReference type="RefSeq" id="WP_160800911.1">
    <property type="nucleotide sequence ID" value="NZ_WUUL01000004.1"/>
</dbReference>
<keyword evidence="4" id="KW-1185">Reference proteome</keyword>
<sequence>MSPFTWSPREKKFAIALVAILVFAIGALLWNQEDLPLQNNSLPMYQQQQSQVKTVEAKKEPQFATIDVKGAVKKPGIYKLTSPVRLYQVLEKAGGATESADVNRINLAKVIVDGSMIYIPKKGEQIPTEASPIQNKEADKKINLNTATLEELETLEGLGPTKARAIIQYRGEHGGFRSVEELLQVSGIGERTLERIKEKLYVS</sequence>
<dbReference type="SMART" id="SM00278">
    <property type="entry name" value="HhH1"/>
    <property type="match status" value="2"/>
</dbReference>
<dbReference type="Pfam" id="PF12836">
    <property type="entry name" value="HHH_3"/>
    <property type="match status" value="1"/>
</dbReference>